<keyword evidence="10 14" id="KW-0175">Coiled coil</keyword>
<evidence type="ECO:0000256" key="1">
    <source>
        <dbReference type="ARBA" id="ARBA00004163"/>
    </source>
</evidence>
<dbReference type="Gene3D" id="3.40.50.10190">
    <property type="entry name" value="BRCT domain"/>
    <property type="match status" value="2"/>
</dbReference>
<dbReference type="Proteomes" id="UP000887561">
    <property type="component" value="Unplaced"/>
</dbReference>
<organism evidence="19 20">
    <name type="scientific">Meloidogyne javanica</name>
    <name type="common">Root-knot nematode worm</name>
    <dbReference type="NCBI Taxonomy" id="6303"/>
    <lineage>
        <taxon>Eukaryota</taxon>
        <taxon>Metazoa</taxon>
        <taxon>Ecdysozoa</taxon>
        <taxon>Nematoda</taxon>
        <taxon>Chromadorea</taxon>
        <taxon>Rhabditida</taxon>
        <taxon>Tylenchina</taxon>
        <taxon>Tylenchomorpha</taxon>
        <taxon>Tylenchoidea</taxon>
        <taxon>Meloidogynidae</taxon>
        <taxon>Meloidogyninae</taxon>
        <taxon>Meloidogyne</taxon>
        <taxon>Meloidogyne incognita group</taxon>
    </lineage>
</organism>
<dbReference type="CDD" id="cd14824">
    <property type="entry name" value="Longin"/>
    <property type="match status" value="1"/>
</dbReference>
<dbReference type="InterPro" id="IPR042855">
    <property type="entry name" value="V_SNARE_CC"/>
</dbReference>
<dbReference type="GO" id="GO:0005794">
    <property type="term" value="C:Golgi apparatus"/>
    <property type="evidence" value="ECO:0007669"/>
    <property type="project" value="UniProtKB-SubCell"/>
</dbReference>
<evidence type="ECO:0000256" key="13">
    <source>
        <dbReference type="ARBA" id="ARBA00024188"/>
    </source>
</evidence>
<dbReference type="SMART" id="SM01270">
    <property type="entry name" value="Longin"/>
    <property type="match status" value="1"/>
</dbReference>
<dbReference type="Pfam" id="PF13774">
    <property type="entry name" value="Longin"/>
    <property type="match status" value="1"/>
</dbReference>
<evidence type="ECO:0000313" key="20">
    <source>
        <dbReference type="WBParaSite" id="scaffold18400_cov285.g18900"/>
    </source>
</evidence>
<comment type="subcellular location">
    <subcellularLocation>
        <location evidence="1">Endoplasmic reticulum membrane</location>
        <topology evidence="1">Single-pass type IV membrane protein</topology>
    </subcellularLocation>
    <subcellularLocation>
        <location evidence="13">Golgi apparatus</location>
        <location evidence="13">cis-Golgi network membrane</location>
    </subcellularLocation>
    <subcellularLocation>
        <location evidence="2">Melanosome</location>
    </subcellularLocation>
</comment>
<keyword evidence="9" id="KW-0333">Golgi apparatus</keyword>
<evidence type="ECO:0000256" key="2">
    <source>
        <dbReference type="ARBA" id="ARBA00004223"/>
    </source>
</evidence>
<dbReference type="InterPro" id="IPR001357">
    <property type="entry name" value="BRCT_dom"/>
</dbReference>
<evidence type="ECO:0000256" key="6">
    <source>
        <dbReference type="ARBA" id="ARBA00022824"/>
    </source>
</evidence>
<dbReference type="InterPro" id="IPR010908">
    <property type="entry name" value="Longin_dom"/>
</dbReference>
<evidence type="ECO:0000256" key="14">
    <source>
        <dbReference type="PROSITE-ProRule" id="PRU00290"/>
    </source>
</evidence>
<dbReference type="GO" id="GO:0005789">
    <property type="term" value="C:endoplasmic reticulum membrane"/>
    <property type="evidence" value="ECO:0007669"/>
    <property type="project" value="UniProtKB-SubCell"/>
</dbReference>
<dbReference type="Pfam" id="PF16589">
    <property type="entry name" value="BRCT_2"/>
    <property type="match status" value="1"/>
</dbReference>
<evidence type="ECO:0000256" key="12">
    <source>
        <dbReference type="ARBA" id="ARBA00024173"/>
    </source>
</evidence>
<keyword evidence="5 16" id="KW-0812">Transmembrane</keyword>
<proteinExistence type="inferred from homology"/>
<dbReference type="GO" id="GO:0005484">
    <property type="term" value="F:SNAP receptor activity"/>
    <property type="evidence" value="ECO:0007669"/>
    <property type="project" value="InterPro"/>
</dbReference>
<dbReference type="InterPro" id="IPR036420">
    <property type="entry name" value="BRCT_dom_sf"/>
</dbReference>
<dbReference type="PROSITE" id="PS50892">
    <property type="entry name" value="V_SNARE"/>
    <property type="match status" value="1"/>
</dbReference>
<dbReference type="InterPro" id="IPR011012">
    <property type="entry name" value="Longin-like_dom_sf"/>
</dbReference>
<evidence type="ECO:0000256" key="9">
    <source>
        <dbReference type="ARBA" id="ARBA00023034"/>
    </source>
</evidence>
<evidence type="ECO:0000256" key="5">
    <source>
        <dbReference type="ARBA" id="ARBA00022692"/>
    </source>
</evidence>
<dbReference type="PANTHER" id="PTHR45837">
    <property type="entry name" value="VESICLE-TRAFFICKING PROTEIN SEC22B"/>
    <property type="match status" value="1"/>
</dbReference>
<evidence type="ECO:0000313" key="19">
    <source>
        <dbReference type="Proteomes" id="UP000887561"/>
    </source>
</evidence>
<keyword evidence="6" id="KW-0256">Endoplasmic reticulum</keyword>
<evidence type="ECO:0000256" key="7">
    <source>
        <dbReference type="ARBA" id="ARBA00022927"/>
    </source>
</evidence>
<accession>A0A915LU50</accession>
<feature type="region of interest" description="Disordered" evidence="15">
    <location>
        <begin position="883"/>
        <end position="907"/>
    </location>
</feature>
<evidence type="ECO:0000259" key="18">
    <source>
        <dbReference type="PROSITE" id="PS50892"/>
    </source>
</evidence>
<feature type="domain" description="Longin" evidence="17">
    <location>
        <begin position="930"/>
        <end position="1025"/>
    </location>
</feature>
<evidence type="ECO:0000256" key="10">
    <source>
        <dbReference type="ARBA" id="ARBA00023054"/>
    </source>
</evidence>
<comment type="function">
    <text evidence="12">SNARE involved in targeting and fusion of ER-derived transport vesicles with the Golgi complex as well as Golgi-derived retrograde transport vesicles with the ER.</text>
</comment>
<feature type="region of interest" description="Disordered" evidence="15">
    <location>
        <begin position="83"/>
        <end position="113"/>
    </location>
</feature>
<name>A0A915LU50_MELJA</name>
<dbReference type="SMART" id="SM00292">
    <property type="entry name" value="BRCT"/>
    <property type="match status" value="4"/>
</dbReference>
<feature type="transmembrane region" description="Helical" evidence="16">
    <location>
        <begin position="1089"/>
        <end position="1111"/>
    </location>
</feature>
<dbReference type="GO" id="GO:0006888">
    <property type="term" value="P:endoplasmic reticulum to Golgi vesicle-mediated transport"/>
    <property type="evidence" value="ECO:0007669"/>
    <property type="project" value="InterPro"/>
</dbReference>
<evidence type="ECO:0000256" key="16">
    <source>
        <dbReference type="SAM" id="Phobius"/>
    </source>
</evidence>
<evidence type="ECO:0000256" key="11">
    <source>
        <dbReference type="ARBA" id="ARBA00023136"/>
    </source>
</evidence>
<dbReference type="GO" id="GO:0015031">
    <property type="term" value="P:protein transport"/>
    <property type="evidence" value="ECO:0007669"/>
    <property type="project" value="UniProtKB-KW"/>
</dbReference>
<protein>
    <submittedName>
        <fullName evidence="20">PAX transactivation activation domain-interacting protein</fullName>
    </submittedName>
</protein>
<evidence type="ECO:0000256" key="4">
    <source>
        <dbReference type="ARBA" id="ARBA00022448"/>
    </source>
</evidence>
<evidence type="ECO:0000256" key="8">
    <source>
        <dbReference type="ARBA" id="ARBA00022989"/>
    </source>
</evidence>
<dbReference type="CDD" id="cd15866">
    <property type="entry name" value="R-SNARE_SEC22"/>
    <property type="match status" value="1"/>
</dbReference>
<evidence type="ECO:0000256" key="3">
    <source>
        <dbReference type="ARBA" id="ARBA00008025"/>
    </source>
</evidence>
<dbReference type="CDD" id="cd00027">
    <property type="entry name" value="BRCT"/>
    <property type="match status" value="1"/>
</dbReference>
<keyword evidence="19" id="KW-1185">Reference proteome</keyword>
<keyword evidence="8 16" id="KW-1133">Transmembrane helix</keyword>
<evidence type="ECO:0000259" key="17">
    <source>
        <dbReference type="PROSITE" id="PS50859"/>
    </source>
</evidence>
<sequence length="1112" mass="127382">MFPTLKVYGTVVQPPPYQQHISSPNQQQQMYQQQQHPSLVIQQIVHQQMPHPHQQQQNAATFMGTGEISGNNNVLLPNQQIVAPSRFSPHPSPQQQQQLTPSNQQRHPSSSTISPEYLNYQQQQLKLPPPHYAPGFSSPEYTNFNLSNCANVPAHMMYNQQIPHQQLPPQRPQQMLQHGIIQQQQTPSQALSQSLVQQHVILTPTGNPVNPEICLTGCVFLLIDDCNPQFVDSYQLSSVIRFYGGDVESSNPRGIPERVTHIEFIDRHRNRRFQRKAQRIVTLHWLNDTIGKRLVEQPSKAAHLPGYWSVLEPNPQISSKIISFHGFDKEESNAIKYMIRSIGAYCVPFNSKTDFLVINKSSLTDQIIEKSHSFNTQLVNYKWLFELYFGNINVLVPTEAQRYFPEAETLLTCVTISPYYLGKMSDLCCRLMSPWSVHIAVEDDVIKSAYLMKRTIFQDVSVFPEKLFRLTDNAPSEEQISKAIDVISASNKEPINIFVLFDGFTNEQVDNMSNKVRFLAAKVVESPNECTHFVTSSLRKSVNLVTCIALGKHIVSPYWVSVLRARQRKIFKNINFHIGQGTQPSFGILRQLVEAADGRVVEEKPTKKELIEYIQNDQTYFIVCNHNDLVFYQYLINCNFPIFNEDFIIMSILRHKIDLSSDFHAYQKEKKEMFTAPLVVVLLPFLYLSNLIETSTSQQPDFQQMFGSLLSGVQSALKEIQKPKDYIPEGWRDKIITIITTELDKLAAVWDALAKYKTLEHVWKALKRNTPTLASLLEDAWKIIKQRWTKFNGGLEPEAKEYMHDVSEILTGFVSGTLKVKTSFGHWLSDKVLVPFKNLPPKTSTNVRNSLTKAFPAVEPYLTKLSESEIFSKWAADLAGEEELKKEKKKEKEEEKKDEKKKDEEGKRKEEVKSELKFYRLKMDNILLTLIARVSDGLILATSIEGADNPDHNMVKYMSQAKVIFRKLNSPNTPQIQSITSGQYFFHYIVKDAICALSLCEQNLNRKIAFAYLEDVAVEFLNQYGTQGRNAFAAVSNELQDVTRIMVSNIEDVIHRGEALNILESRASDLSHLSKKYREDARQLNRRTAVFKLFIAIGVASILFLIFRFVYF</sequence>
<dbReference type="SUPFAM" id="SSF58038">
    <property type="entry name" value="SNARE fusion complex"/>
    <property type="match status" value="1"/>
</dbReference>
<feature type="compositionally biased region" description="Low complexity" evidence="15">
    <location>
        <begin position="84"/>
        <end position="105"/>
    </location>
</feature>
<dbReference type="SUPFAM" id="SSF64356">
    <property type="entry name" value="SNARE-like"/>
    <property type="match status" value="1"/>
</dbReference>
<reference evidence="20" key="1">
    <citation type="submission" date="2022-11" db="UniProtKB">
        <authorList>
            <consortium name="WormBaseParasite"/>
        </authorList>
    </citation>
    <scope>IDENTIFICATION</scope>
</reference>
<dbReference type="Gene3D" id="3.30.450.50">
    <property type="entry name" value="Longin domain"/>
    <property type="match status" value="1"/>
</dbReference>
<keyword evidence="7" id="KW-0653">Protein transport</keyword>
<comment type="similarity">
    <text evidence="3">Belongs to the synaptobrevin family.</text>
</comment>
<keyword evidence="11 16" id="KW-0472">Membrane</keyword>
<dbReference type="Pfam" id="PF00957">
    <property type="entry name" value="Synaptobrevin"/>
    <property type="match status" value="1"/>
</dbReference>
<dbReference type="PROSITE" id="PS50859">
    <property type="entry name" value="LONGIN"/>
    <property type="match status" value="1"/>
</dbReference>
<dbReference type="SUPFAM" id="SSF52113">
    <property type="entry name" value="BRCT domain"/>
    <property type="match status" value="3"/>
</dbReference>
<dbReference type="Gene3D" id="1.20.120.1100">
    <property type="match status" value="1"/>
</dbReference>
<dbReference type="CDD" id="cd18432">
    <property type="entry name" value="BRCT_PAXIP1_rpt6_like"/>
    <property type="match status" value="1"/>
</dbReference>
<dbReference type="WBParaSite" id="scaffold18400_cov285.g18900">
    <property type="protein sequence ID" value="scaffold18400_cov285.g18900"/>
    <property type="gene ID" value="scaffold18400_cov285.g18900"/>
</dbReference>
<dbReference type="Gene3D" id="1.20.5.110">
    <property type="match status" value="1"/>
</dbReference>
<evidence type="ECO:0000256" key="15">
    <source>
        <dbReference type="SAM" id="MobiDB-lite"/>
    </source>
</evidence>
<dbReference type="AlphaFoldDB" id="A0A915LU50"/>
<feature type="domain" description="V-SNARE coiled-coil homology" evidence="18">
    <location>
        <begin position="1031"/>
        <end position="1091"/>
    </location>
</feature>
<dbReference type="GO" id="GO:0006890">
    <property type="term" value="P:retrograde vesicle-mediated transport, Golgi to endoplasmic reticulum"/>
    <property type="evidence" value="ECO:0007669"/>
    <property type="project" value="InterPro"/>
</dbReference>
<keyword evidence="4" id="KW-0813">Transport</keyword>
<dbReference type="InterPro" id="IPR044565">
    <property type="entry name" value="Sec22"/>
</dbReference>